<comment type="caution">
    <text evidence="2">The sequence shown here is derived from an EMBL/GenBank/DDBJ whole genome shotgun (WGS) entry which is preliminary data.</text>
</comment>
<gene>
    <name evidence="2" type="ORF">ILUMI_07240</name>
</gene>
<accession>A0A8K0GH17</accession>
<keyword evidence="3" id="KW-1185">Reference proteome</keyword>
<sequence>MLPDPLRLEQHKQKRIKQTIIDYLGRVNDIKRATLQNHVNRILEKIPKEQYLRQHLQNDSGNENDMADDSSMQYSSKYTNRQMFSMAEEAENIAELTNQVNLRAFITNNIFNGFKIPGIWSFGRLAFRDEDSSSTHVTDRSLSEMKHQEVENDKQEKTPKIRRSGHFRVYFDSPEKDKLNEMERVKEDKRNKCPKQDCLITM</sequence>
<organism evidence="2 3">
    <name type="scientific">Ignelater luminosus</name>
    <name type="common">Cucubano</name>
    <name type="synonym">Pyrophorus luminosus</name>
    <dbReference type="NCBI Taxonomy" id="2038154"/>
    <lineage>
        <taxon>Eukaryota</taxon>
        <taxon>Metazoa</taxon>
        <taxon>Ecdysozoa</taxon>
        <taxon>Arthropoda</taxon>
        <taxon>Hexapoda</taxon>
        <taxon>Insecta</taxon>
        <taxon>Pterygota</taxon>
        <taxon>Neoptera</taxon>
        <taxon>Endopterygota</taxon>
        <taxon>Coleoptera</taxon>
        <taxon>Polyphaga</taxon>
        <taxon>Elateriformia</taxon>
        <taxon>Elateroidea</taxon>
        <taxon>Elateridae</taxon>
        <taxon>Agrypninae</taxon>
        <taxon>Pyrophorini</taxon>
        <taxon>Ignelater</taxon>
    </lineage>
</organism>
<feature type="compositionally biased region" description="Basic and acidic residues" evidence="1">
    <location>
        <begin position="136"/>
        <end position="159"/>
    </location>
</feature>
<proteinExistence type="predicted"/>
<dbReference type="Proteomes" id="UP000801492">
    <property type="component" value="Unassembled WGS sequence"/>
</dbReference>
<dbReference type="AlphaFoldDB" id="A0A8K0GH17"/>
<evidence type="ECO:0000256" key="1">
    <source>
        <dbReference type="SAM" id="MobiDB-lite"/>
    </source>
</evidence>
<evidence type="ECO:0000313" key="2">
    <source>
        <dbReference type="EMBL" id="KAF2898936.1"/>
    </source>
</evidence>
<name>A0A8K0GH17_IGNLU</name>
<evidence type="ECO:0000313" key="3">
    <source>
        <dbReference type="Proteomes" id="UP000801492"/>
    </source>
</evidence>
<dbReference type="EMBL" id="VTPC01003163">
    <property type="protein sequence ID" value="KAF2898936.1"/>
    <property type="molecule type" value="Genomic_DNA"/>
</dbReference>
<feature type="region of interest" description="Disordered" evidence="1">
    <location>
        <begin position="136"/>
        <end position="163"/>
    </location>
</feature>
<protein>
    <submittedName>
        <fullName evidence="2">Uncharacterized protein</fullName>
    </submittedName>
</protein>
<reference evidence="2" key="1">
    <citation type="submission" date="2019-08" db="EMBL/GenBank/DDBJ databases">
        <title>The genome of the North American firefly Photinus pyralis.</title>
        <authorList>
            <consortium name="Photinus pyralis genome working group"/>
            <person name="Fallon T.R."/>
            <person name="Sander Lower S.E."/>
            <person name="Weng J.-K."/>
        </authorList>
    </citation>
    <scope>NUCLEOTIDE SEQUENCE</scope>
    <source>
        <strain evidence="2">TRF0915ILg1</strain>
        <tissue evidence="2">Whole body</tissue>
    </source>
</reference>